<feature type="transmembrane region" description="Helical" evidence="7">
    <location>
        <begin position="556"/>
        <end position="574"/>
    </location>
</feature>
<feature type="transmembrane region" description="Helical" evidence="7">
    <location>
        <begin position="306"/>
        <end position="332"/>
    </location>
</feature>
<evidence type="ECO:0000256" key="1">
    <source>
        <dbReference type="ARBA" id="ARBA00004651"/>
    </source>
</evidence>
<dbReference type="InterPro" id="IPR050545">
    <property type="entry name" value="Mycobact_MmpL"/>
</dbReference>
<feature type="transmembrane region" description="Helical" evidence="7">
    <location>
        <begin position="663"/>
        <end position="686"/>
    </location>
</feature>
<feature type="transmembrane region" description="Helical" evidence="7">
    <location>
        <begin position="177"/>
        <end position="196"/>
    </location>
</feature>
<evidence type="ECO:0000256" key="6">
    <source>
        <dbReference type="ARBA" id="ARBA00023136"/>
    </source>
</evidence>
<name>A0ABX1KAK0_9MICO</name>
<keyword evidence="6 7" id="KW-0472">Membrane</keyword>
<evidence type="ECO:0000256" key="2">
    <source>
        <dbReference type="ARBA" id="ARBA00010157"/>
    </source>
</evidence>
<dbReference type="Gene3D" id="1.20.1640.10">
    <property type="entry name" value="Multidrug efflux transporter AcrB transmembrane domain"/>
    <property type="match status" value="2"/>
</dbReference>
<keyword evidence="4 7" id="KW-0812">Transmembrane</keyword>
<feature type="transmembrane region" description="Helical" evidence="7">
    <location>
        <begin position="528"/>
        <end position="549"/>
    </location>
</feature>
<evidence type="ECO:0000313" key="9">
    <source>
        <dbReference type="EMBL" id="NLP83512.1"/>
    </source>
</evidence>
<feature type="domain" description="SSD" evidence="8">
    <location>
        <begin position="198"/>
        <end position="331"/>
    </location>
</feature>
<keyword evidence="5 7" id="KW-1133">Transmembrane helix</keyword>
<dbReference type="PANTHER" id="PTHR33406">
    <property type="entry name" value="MEMBRANE PROTEIN MJ1562-RELATED"/>
    <property type="match status" value="1"/>
</dbReference>
<accession>A0ABX1KAK0</accession>
<dbReference type="PROSITE" id="PS50156">
    <property type="entry name" value="SSD"/>
    <property type="match status" value="1"/>
</dbReference>
<evidence type="ECO:0000256" key="5">
    <source>
        <dbReference type="ARBA" id="ARBA00022989"/>
    </source>
</evidence>
<feature type="transmembrane region" description="Helical" evidence="7">
    <location>
        <begin position="232"/>
        <end position="251"/>
    </location>
</feature>
<keyword evidence="3" id="KW-1003">Cell membrane</keyword>
<reference evidence="9 10" key="1">
    <citation type="submission" date="2020-04" db="EMBL/GenBank/DDBJ databases">
        <title>CFH 90308 Microbacterium sp.</title>
        <authorList>
            <person name="Nie G."/>
            <person name="Ming H."/>
            <person name="Xia T."/>
        </authorList>
    </citation>
    <scope>NUCLEOTIDE SEQUENCE [LARGE SCALE GENOMIC DNA]</scope>
    <source>
        <strain evidence="9 10">CFH 90308</strain>
    </source>
</reference>
<dbReference type="Pfam" id="PF03176">
    <property type="entry name" value="MMPL"/>
    <property type="match status" value="2"/>
</dbReference>
<feature type="transmembrane region" description="Helical" evidence="7">
    <location>
        <begin position="362"/>
        <end position="384"/>
    </location>
</feature>
<comment type="similarity">
    <text evidence="2">Belongs to the resistance-nodulation-cell division (RND) (TC 2.A.6) family. MmpL subfamily.</text>
</comment>
<evidence type="ECO:0000256" key="7">
    <source>
        <dbReference type="SAM" id="Phobius"/>
    </source>
</evidence>
<protein>
    <submittedName>
        <fullName evidence="9">MMPL family transporter</fullName>
    </submittedName>
</protein>
<feature type="transmembrane region" description="Helical" evidence="7">
    <location>
        <begin position="12"/>
        <end position="32"/>
    </location>
</feature>
<proteinExistence type="inferred from homology"/>
<organism evidence="9 10">
    <name type="scientific">Microbacterium salsuginis</name>
    <dbReference type="NCBI Taxonomy" id="2722803"/>
    <lineage>
        <taxon>Bacteria</taxon>
        <taxon>Bacillati</taxon>
        <taxon>Actinomycetota</taxon>
        <taxon>Actinomycetes</taxon>
        <taxon>Micrococcales</taxon>
        <taxon>Microbacteriaceae</taxon>
        <taxon>Microbacterium</taxon>
    </lineage>
</organism>
<keyword evidence="10" id="KW-1185">Reference proteome</keyword>
<sequence length="733" mass="77099">MIPRLTSDSPRLVLIAGSFLFVVLIMVAATAMEALSLNRYDAPGSESVQAREVLAEAFGTGSPNIAMLVRPASGSVDDPRAASAGAALTEALASQPGIGDAWSYWSAGAPETLAAEDGSSALILAWAPGDADHVRGEVLPLLQTELVDSSTDPAIEVTLGGSDEIFRVVAAQARTDFLRAELIILPVVVALLWLVFRRLRLALVTTAVGLFSVAGTLAILRLVSLFTDVSTFASNIALVMGIGLGVDYGLFMTFRFREELRSGSDAAAATRAAMRAAGRTIVFSGATVAASLAVLFVFPFPFLSSFAYAGIGVVLTAVFASTILLPAALRVLGRRALPRRERPLPAAGFWERLAAAVMRRPVIAGSLGLVVLLGLGAPALGAQFGSPDDRILPAGQSVRDMYDTIRADYRAEDADAVYVVAPGAAGEDVSDYAASLSRIEGVERVDSAAGAFVDGRRTGDAARGGPDRYQDADSTWLAVLPTSERLAAEPIGFVDDIRGEPAPFETLVGGYPAELADYRAGVGERLPLVAGLILLVTFIVLFLMTGSVIAPLKASVLNLLSLSVMFGVLVWGFQDGGLAWLLGFTPTGVIEPSIPLLMFCVAYGLSMDYEVFLLARIKEDFDRTGDPIGSVARGIGRSAPLVSAAAGILAVSFLVYTTSEVSFLQQLGVGMALAVLVDATVIRGVLVPAFMRLAGRANWWAPAPLRRLHRRIGWHESAGAAPPTSAFEPEPVR</sequence>
<dbReference type="InterPro" id="IPR000731">
    <property type="entry name" value="SSD"/>
</dbReference>
<dbReference type="RefSeq" id="WP_168911914.1">
    <property type="nucleotide sequence ID" value="NZ_JABACI010000001.1"/>
</dbReference>
<comment type="caution">
    <text evidence="9">The sequence shown here is derived from an EMBL/GenBank/DDBJ whole genome shotgun (WGS) entry which is preliminary data.</text>
</comment>
<feature type="transmembrane region" description="Helical" evidence="7">
    <location>
        <begin position="638"/>
        <end position="657"/>
    </location>
</feature>
<dbReference type="Proteomes" id="UP001429745">
    <property type="component" value="Unassembled WGS sequence"/>
</dbReference>
<feature type="transmembrane region" description="Helical" evidence="7">
    <location>
        <begin position="594"/>
        <end position="617"/>
    </location>
</feature>
<evidence type="ECO:0000256" key="4">
    <source>
        <dbReference type="ARBA" id="ARBA00022692"/>
    </source>
</evidence>
<feature type="transmembrane region" description="Helical" evidence="7">
    <location>
        <begin position="203"/>
        <end position="226"/>
    </location>
</feature>
<dbReference type="SUPFAM" id="SSF82866">
    <property type="entry name" value="Multidrug efflux transporter AcrB transmembrane domain"/>
    <property type="match status" value="2"/>
</dbReference>
<dbReference type="PANTHER" id="PTHR33406:SF11">
    <property type="entry name" value="MEMBRANE PROTEIN SCO6666-RELATED"/>
    <property type="match status" value="1"/>
</dbReference>
<dbReference type="EMBL" id="JABACI010000001">
    <property type="protein sequence ID" value="NLP83512.1"/>
    <property type="molecule type" value="Genomic_DNA"/>
</dbReference>
<comment type="subcellular location">
    <subcellularLocation>
        <location evidence="1">Cell membrane</location>
        <topology evidence="1">Multi-pass membrane protein</topology>
    </subcellularLocation>
</comment>
<evidence type="ECO:0000313" key="10">
    <source>
        <dbReference type="Proteomes" id="UP001429745"/>
    </source>
</evidence>
<feature type="transmembrane region" description="Helical" evidence="7">
    <location>
        <begin position="281"/>
        <end position="300"/>
    </location>
</feature>
<evidence type="ECO:0000256" key="3">
    <source>
        <dbReference type="ARBA" id="ARBA00022475"/>
    </source>
</evidence>
<evidence type="ECO:0000259" key="8">
    <source>
        <dbReference type="PROSITE" id="PS50156"/>
    </source>
</evidence>
<dbReference type="InterPro" id="IPR004869">
    <property type="entry name" value="MMPL_dom"/>
</dbReference>
<gene>
    <name evidence="9" type="ORF">HF576_06625</name>
</gene>